<dbReference type="CDD" id="cd09641">
    <property type="entry name" value="Cas3''_I"/>
    <property type="match status" value="1"/>
</dbReference>
<dbReference type="PROSITE" id="PS51643">
    <property type="entry name" value="HD_CAS3"/>
    <property type="match status" value="1"/>
</dbReference>
<dbReference type="RefSeq" id="WP_240308065.1">
    <property type="nucleotide sequence ID" value="NZ_FOMJ01000005.1"/>
</dbReference>
<comment type="similarity">
    <text evidence="1">In the N-terminal section; belongs to the CRISPR-associated nuclease Cas3-HD family.</text>
</comment>
<evidence type="ECO:0000313" key="12">
    <source>
        <dbReference type="Proteomes" id="UP000198611"/>
    </source>
</evidence>
<dbReference type="GO" id="GO:0005524">
    <property type="term" value="F:ATP binding"/>
    <property type="evidence" value="ECO:0007669"/>
    <property type="project" value="UniProtKB-KW"/>
</dbReference>
<evidence type="ECO:0000259" key="10">
    <source>
        <dbReference type="PROSITE" id="PS51643"/>
    </source>
</evidence>
<keyword evidence="12" id="KW-1185">Reference proteome</keyword>
<dbReference type="Gene3D" id="3.40.50.300">
    <property type="entry name" value="P-loop containing nucleotide triphosphate hydrolases"/>
    <property type="match status" value="2"/>
</dbReference>
<evidence type="ECO:0000256" key="5">
    <source>
        <dbReference type="ARBA" id="ARBA00022741"/>
    </source>
</evidence>
<keyword evidence="6" id="KW-0378">Hydrolase</keyword>
<dbReference type="GO" id="GO:0016787">
    <property type="term" value="F:hydrolase activity"/>
    <property type="evidence" value="ECO:0007669"/>
    <property type="project" value="UniProtKB-KW"/>
</dbReference>
<dbReference type="Gene3D" id="1.10.3210.30">
    <property type="match status" value="1"/>
</dbReference>
<dbReference type="EMBL" id="FOMJ01000005">
    <property type="protein sequence ID" value="SFD41761.1"/>
    <property type="molecule type" value="Genomic_DNA"/>
</dbReference>
<dbReference type="Pfam" id="PF22590">
    <property type="entry name" value="Cas3-like_C_2"/>
    <property type="match status" value="1"/>
</dbReference>
<evidence type="ECO:0000256" key="7">
    <source>
        <dbReference type="ARBA" id="ARBA00022806"/>
    </source>
</evidence>
<keyword evidence="7 11" id="KW-0347">Helicase</keyword>
<keyword evidence="4" id="KW-0479">Metal-binding</keyword>
<dbReference type="STRING" id="1123397.SAMN05660831_01581"/>
<dbReference type="GO" id="GO:0003723">
    <property type="term" value="F:RNA binding"/>
    <property type="evidence" value="ECO:0007669"/>
    <property type="project" value="TreeGrafter"/>
</dbReference>
<keyword evidence="11" id="KW-0255">Endonuclease</keyword>
<protein>
    <submittedName>
        <fullName evidence="11">CRISPR-associated endonuclease/helicase Cas3</fullName>
    </submittedName>
</protein>
<name>A0A1I1S5I3_9GAMM</name>
<dbReference type="PANTHER" id="PTHR47963">
    <property type="entry name" value="DEAD-BOX ATP-DEPENDENT RNA HELICASE 47, MITOCHONDRIAL"/>
    <property type="match status" value="1"/>
</dbReference>
<dbReference type="NCBIfam" id="TIGR01587">
    <property type="entry name" value="cas3_core"/>
    <property type="match status" value="1"/>
</dbReference>
<dbReference type="InterPro" id="IPR054712">
    <property type="entry name" value="Cas3-like_dom"/>
</dbReference>
<dbReference type="AlphaFoldDB" id="A0A1I1S5I3"/>
<evidence type="ECO:0000256" key="3">
    <source>
        <dbReference type="ARBA" id="ARBA00022722"/>
    </source>
</evidence>
<dbReference type="GO" id="GO:0046872">
    <property type="term" value="F:metal ion binding"/>
    <property type="evidence" value="ECO:0007669"/>
    <property type="project" value="UniProtKB-KW"/>
</dbReference>
<dbReference type="GO" id="GO:0004519">
    <property type="term" value="F:endonuclease activity"/>
    <property type="evidence" value="ECO:0007669"/>
    <property type="project" value="UniProtKB-KW"/>
</dbReference>
<dbReference type="GO" id="GO:0003724">
    <property type="term" value="F:RNA helicase activity"/>
    <property type="evidence" value="ECO:0007669"/>
    <property type="project" value="TreeGrafter"/>
</dbReference>
<dbReference type="InterPro" id="IPR006483">
    <property type="entry name" value="CRISPR-assoc_Cas3_HD"/>
</dbReference>
<dbReference type="Pfam" id="PF18019">
    <property type="entry name" value="Cas3_HD"/>
    <property type="match status" value="1"/>
</dbReference>
<evidence type="ECO:0000256" key="2">
    <source>
        <dbReference type="ARBA" id="ARBA00009046"/>
    </source>
</evidence>
<evidence type="ECO:0000256" key="6">
    <source>
        <dbReference type="ARBA" id="ARBA00022801"/>
    </source>
</evidence>
<accession>A0A1I1S5I3</accession>
<gene>
    <name evidence="11" type="ORF">SAMN05660831_01581</name>
</gene>
<dbReference type="GO" id="GO:0051607">
    <property type="term" value="P:defense response to virus"/>
    <property type="evidence" value="ECO:0007669"/>
    <property type="project" value="UniProtKB-KW"/>
</dbReference>
<feature type="domain" description="HD Cas3-type" evidence="10">
    <location>
        <begin position="20"/>
        <end position="225"/>
    </location>
</feature>
<dbReference type="InterPro" id="IPR027417">
    <property type="entry name" value="P-loop_NTPase"/>
</dbReference>
<comment type="similarity">
    <text evidence="2">In the central section; belongs to the CRISPR-associated helicase Cas3 family.</text>
</comment>
<keyword evidence="8" id="KW-0067">ATP-binding</keyword>
<dbReference type="SMART" id="SM00487">
    <property type="entry name" value="DEXDc"/>
    <property type="match status" value="1"/>
</dbReference>
<dbReference type="InterPro" id="IPR006474">
    <property type="entry name" value="Helicase_Cas3_CRISPR-ass_core"/>
</dbReference>
<proteinExistence type="inferred from homology"/>
<dbReference type="SUPFAM" id="SSF52540">
    <property type="entry name" value="P-loop containing nucleoside triphosphate hydrolases"/>
    <property type="match status" value="1"/>
</dbReference>
<keyword evidence="3" id="KW-0540">Nuclease</keyword>
<dbReference type="NCBIfam" id="TIGR01596">
    <property type="entry name" value="cas3_HD"/>
    <property type="match status" value="1"/>
</dbReference>
<evidence type="ECO:0000256" key="9">
    <source>
        <dbReference type="ARBA" id="ARBA00023118"/>
    </source>
</evidence>
<dbReference type="Proteomes" id="UP000198611">
    <property type="component" value="Unassembled WGS sequence"/>
</dbReference>
<dbReference type="InterPro" id="IPR014001">
    <property type="entry name" value="Helicase_ATP-bd"/>
</dbReference>
<evidence type="ECO:0000256" key="8">
    <source>
        <dbReference type="ARBA" id="ARBA00022840"/>
    </source>
</evidence>
<evidence type="ECO:0000256" key="1">
    <source>
        <dbReference type="ARBA" id="ARBA00006847"/>
    </source>
</evidence>
<organism evidence="11 12">
    <name type="scientific">Thiohalospira halophila DSM 15071</name>
    <dbReference type="NCBI Taxonomy" id="1123397"/>
    <lineage>
        <taxon>Bacteria</taxon>
        <taxon>Pseudomonadati</taxon>
        <taxon>Pseudomonadota</taxon>
        <taxon>Gammaproteobacteria</taxon>
        <taxon>Thiohalospirales</taxon>
        <taxon>Thiohalospiraceae</taxon>
        <taxon>Thiohalospira</taxon>
    </lineage>
</organism>
<dbReference type="InterPro" id="IPR038257">
    <property type="entry name" value="CRISPR-assoc_Cas3_HD_sf"/>
</dbReference>
<evidence type="ECO:0000256" key="4">
    <source>
        <dbReference type="ARBA" id="ARBA00022723"/>
    </source>
</evidence>
<sequence length="900" mass="99525">MEEVPSYLRYWGKAKSEDAVQAPCHLLPYHSLDVAAVGETLLARDPERASRLASGLGFTVEEFRRFFVFSLTLHDLGKFARSFQGQAAPAGCNLVPPQPGLLYDGGRRRHDTLGAELWREALFPGHPVREGIDAVADLDLSDGLNLWLGCFFGHHGQPTARLPDPLQLDFLEADQSAARAFVEAVEGLWGSPWPTQFLTDEEWRTRVLAPRTWQLAGLATLADWLGSNAQYFPYCAEPMSLEEYWEQRALPGADEVLKQTGLLDVPKAVSFPGFQDAFGFSQTPLQSWAETVALDDGAQLFLLEDITGSGKTEAALTLAHRLLAEGQGRGLYFGLPTMATSNAMYQRLGGHYRALFPSDSHPSLILAHGARHLEESFTASVVPEPNADPDYAREDPTGGAECRAWLADSRKTALLAEVGVGTIDQALLGVLPRRHQALRLLGLADKVLVVDEVHAYDIYTDRLLRTLLTDHARQGGSAILLTATLPRNLRRDLIEAWQEGRQTAETEPVSAGFPLATHVHDRGLEESEVAARPESRRDLPVAFVHEEAEAHAAILAAARAGQCACWIRNTVDDAIRSYEALRAELTEPERAMLFHARFTMADRQRIEDEALKTFGKESGSAERAGRILIATQVVEQSLDLDFDVLVSDLAPVDLLIQRAGRLHRHVRDAEGNPGEAGQPDGRPAPEFRILAPEWTEPPPPRWVREPLPGTSAVYRDAAALWRTMKVLREEAAIRLPERARVLLEAVYGDEPEVPEGLLEADAEHWAEQRVAASSARFNALELERGYALAMDGAGWGDDQEIGTRLADEPTYSVVLIQQTPDGHIRPWHSDARNAWAMSTLNLRQSLANRLPELPPELEGPARALREEQPGLRRARFWLVETTESAVRYDTHLGAVIPRKG</sequence>
<reference evidence="11 12" key="1">
    <citation type="submission" date="2016-10" db="EMBL/GenBank/DDBJ databases">
        <authorList>
            <person name="de Groot N.N."/>
        </authorList>
    </citation>
    <scope>NUCLEOTIDE SEQUENCE [LARGE SCALE GENOMIC DNA]</scope>
    <source>
        <strain evidence="11 12">HL3</strain>
    </source>
</reference>
<dbReference type="InterPro" id="IPR001650">
    <property type="entry name" value="Helicase_C-like"/>
</dbReference>
<dbReference type="InterPro" id="IPR050547">
    <property type="entry name" value="DEAD_box_RNA_helicases"/>
</dbReference>
<keyword evidence="9" id="KW-0051">Antiviral defense</keyword>
<evidence type="ECO:0000313" key="11">
    <source>
        <dbReference type="EMBL" id="SFD41761.1"/>
    </source>
</evidence>
<dbReference type="SMART" id="SM00490">
    <property type="entry name" value="HELICc"/>
    <property type="match status" value="1"/>
</dbReference>
<dbReference type="PANTHER" id="PTHR47963:SF9">
    <property type="entry name" value="CRISPR-ASSOCIATED ENDONUCLEASE_HELICASE CAS3"/>
    <property type="match status" value="1"/>
</dbReference>
<keyword evidence="5" id="KW-0547">Nucleotide-binding</keyword>